<organism evidence="1 2">
    <name type="scientific">Fusarium sarcochroum</name>
    <dbReference type="NCBI Taxonomy" id="1208366"/>
    <lineage>
        <taxon>Eukaryota</taxon>
        <taxon>Fungi</taxon>
        <taxon>Dikarya</taxon>
        <taxon>Ascomycota</taxon>
        <taxon>Pezizomycotina</taxon>
        <taxon>Sordariomycetes</taxon>
        <taxon>Hypocreomycetidae</taxon>
        <taxon>Hypocreales</taxon>
        <taxon>Nectriaceae</taxon>
        <taxon>Fusarium</taxon>
        <taxon>Fusarium lateritium species complex</taxon>
    </lineage>
</organism>
<protein>
    <recommendedName>
        <fullName evidence="3">Ankyrin repeat protein</fullName>
    </recommendedName>
</protein>
<sequence length="221" mass="24498">MSSQDEQAQEQHALRVQRQQMEMMMARQRQQQFQMLQQRQQQNANLMGQQMGQQMAPQMGQQMGQQMAPQMAQQFGQQMQPQIPQQMGQSLPGTMGAAMAPQTGLAMGSSHDDVPITEPNDFAILNEPAGSHPEFDSFVSACGEGDLSTVESIVTSQSRTPAFLHQGLINALHSGKVDVARYLLESKAPITRKTPTHILTGSPDQRIPLFELLTEHGWTVN</sequence>
<dbReference type="Proteomes" id="UP000622797">
    <property type="component" value="Unassembled WGS sequence"/>
</dbReference>
<accession>A0A8H4SQV0</accession>
<proteinExistence type="predicted"/>
<evidence type="ECO:0000313" key="1">
    <source>
        <dbReference type="EMBL" id="KAF4944005.1"/>
    </source>
</evidence>
<keyword evidence="2" id="KW-1185">Reference proteome</keyword>
<evidence type="ECO:0000313" key="2">
    <source>
        <dbReference type="Proteomes" id="UP000622797"/>
    </source>
</evidence>
<dbReference type="AlphaFoldDB" id="A0A8H4SQV0"/>
<comment type="caution">
    <text evidence="1">The sequence shown here is derived from an EMBL/GenBank/DDBJ whole genome shotgun (WGS) entry which is preliminary data.</text>
</comment>
<name>A0A8H4SQV0_9HYPO</name>
<dbReference type="EMBL" id="JABEXW010001404">
    <property type="protein sequence ID" value="KAF4944005.1"/>
    <property type="molecule type" value="Genomic_DNA"/>
</dbReference>
<gene>
    <name evidence="1" type="ORF">FSARC_14792</name>
</gene>
<feature type="non-terminal residue" evidence="1">
    <location>
        <position position="221"/>
    </location>
</feature>
<dbReference type="OrthoDB" id="194358at2759"/>
<reference evidence="1" key="1">
    <citation type="journal article" date="2020" name="BMC Genomics">
        <title>Correction to: Identification and distribution of gene clusters required for synthesis of sphingolipid metabolism inhibitors in diverse species of the filamentous fungus Fusarium.</title>
        <authorList>
            <person name="Kim H.S."/>
            <person name="Lohmar J.M."/>
            <person name="Busman M."/>
            <person name="Brown D.W."/>
            <person name="Naumann T.A."/>
            <person name="Divon H.H."/>
            <person name="Lysoe E."/>
            <person name="Uhlig S."/>
            <person name="Proctor R.H."/>
        </authorList>
    </citation>
    <scope>NUCLEOTIDE SEQUENCE</scope>
    <source>
        <strain evidence="1">NRRL 20472</strain>
    </source>
</reference>
<reference evidence="1" key="2">
    <citation type="submission" date="2020-05" db="EMBL/GenBank/DDBJ databases">
        <authorList>
            <person name="Kim H.-S."/>
            <person name="Proctor R.H."/>
            <person name="Brown D.W."/>
        </authorList>
    </citation>
    <scope>NUCLEOTIDE SEQUENCE</scope>
    <source>
        <strain evidence="1">NRRL 20472</strain>
    </source>
</reference>
<evidence type="ECO:0008006" key="3">
    <source>
        <dbReference type="Google" id="ProtNLM"/>
    </source>
</evidence>